<gene>
    <name evidence="1" type="ORF">G3T36_17080</name>
</gene>
<proteinExistence type="predicted"/>
<dbReference type="Proteomes" id="UP000474967">
    <property type="component" value="Unassembled WGS sequence"/>
</dbReference>
<dbReference type="AlphaFoldDB" id="A0A6L9Y2R6"/>
<organism evidence="1 2">
    <name type="scientific">Leifsonia tongyongensis</name>
    <dbReference type="NCBI Taxonomy" id="1268043"/>
    <lineage>
        <taxon>Bacteria</taxon>
        <taxon>Bacillati</taxon>
        <taxon>Actinomycetota</taxon>
        <taxon>Actinomycetes</taxon>
        <taxon>Micrococcales</taxon>
        <taxon>Microbacteriaceae</taxon>
        <taxon>Leifsonia</taxon>
    </lineage>
</organism>
<comment type="caution">
    <text evidence="1">The sequence shown here is derived from an EMBL/GenBank/DDBJ whole genome shotgun (WGS) entry which is preliminary data.</text>
</comment>
<reference evidence="1 2" key="1">
    <citation type="journal article" date="2014" name="J. Microbiol.">
        <title>Diaminobutyricibacter tongyongensis gen. nov., sp. nov. and Homoserinibacter gongjuensis gen. nov., sp. nov. belong to the family Microbacteriaceae.</title>
        <authorList>
            <person name="Kim S.J."/>
            <person name="Ahn J.H."/>
            <person name="Weon H.Y."/>
            <person name="Hamada M."/>
            <person name="Suzuki K."/>
            <person name="Kwon S.W."/>
        </authorList>
    </citation>
    <scope>NUCLEOTIDE SEQUENCE [LARGE SCALE GENOMIC DNA]</scope>
    <source>
        <strain evidence="1 2">NBRC 108724</strain>
    </source>
</reference>
<dbReference type="GO" id="GO:0003677">
    <property type="term" value="F:DNA binding"/>
    <property type="evidence" value="ECO:0007669"/>
    <property type="project" value="UniProtKB-KW"/>
</dbReference>
<accession>A0A6L9Y2R6</accession>
<keyword evidence="1" id="KW-0238">DNA-binding</keyword>
<sequence length="214" mass="22534">MFVITADQVDSRSRTDIVGSTLARLNDEHAGRLLLPVDRNAGDELQVLTDDAGAALAIVLELTRDGAWSVGLGIGTVRLPLPSETREASGDAFIAAREAVGRAKKSATRFAVEVRADAAEGNGGEWPGATDAEALVNLVLVIRERRTAAGWELYDLVSAGLTQADAAKRLGISAPSASSRARAAAVRPELAAVPALTRLLENVDRTTTRTDPQE</sequence>
<dbReference type="EMBL" id="JAAGWY010000004">
    <property type="protein sequence ID" value="NEN07578.1"/>
    <property type="molecule type" value="Genomic_DNA"/>
</dbReference>
<name>A0A6L9Y2R6_9MICO</name>
<evidence type="ECO:0000313" key="2">
    <source>
        <dbReference type="Proteomes" id="UP000474967"/>
    </source>
</evidence>
<keyword evidence="2" id="KW-1185">Reference proteome</keyword>
<evidence type="ECO:0000313" key="1">
    <source>
        <dbReference type="EMBL" id="NEN07578.1"/>
    </source>
</evidence>
<protein>
    <submittedName>
        <fullName evidence="1">DNA-binding protein</fullName>
    </submittedName>
</protein>